<evidence type="ECO:0000256" key="1">
    <source>
        <dbReference type="SAM" id="MobiDB-lite"/>
    </source>
</evidence>
<keyword evidence="2" id="KW-0472">Membrane</keyword>
<organism evidence="3 4">
    <name type="scientific">Halalkalibacter okhensis</name>
    <dbReference type="NCBI Taxonomy" id="333138"/>
    <lineage>
        <taxon>Bacteria</taxon>
        <taxon>Bacillati</taxon>
        <taxon>Bacillota</taxon>
        <taxon>Bacilli</taxon>
        <taxon>Bacillales</taxon>
        <taxon>Bacillaceae</taxon>
        <taxon>Halalkalibacter</taxon>
    </lineage>
</organism>
<dbReference type="EMBL" id="JRJU01000053">
    <property type="protein sequence ID" value="KHF38080.1"/>
    <property type="molecule type" value="Genomic_DNA"/>
</dbReference>
<accession>A0A0B0I9W2</accession>
<evidence type="ECO:0000256" key="2">
    <source>
        <dbReference type="SAM" id="Phobius"/>
    </source>
</evidence>
<dbReference type="STRING" id="333138.LQ50_23435"/>
<dbReference type="RefSeq" id="WP_034633643.1">
    <property type="nucleotide sequence ID" value="NZ_JRJU01000053.1"/>
</dbReference>
<keyword evidence="2" id="KW-0812">Transmembrane</keyword>
<dbReference type="InterPro" id="IPR025622">
    <property type="entry name" value="YqzE"/>
</dbReference>
<keyword evidence="2" id="KW-1133">Transmembrane helix</keyword>
<name>A0A0B0I9W2_9BACI</name>
<feature type="transmembrane region" description="Helical" evidence="2">
    <location>
        <begin position="39"/>
        <end position="56"/>
    </location>
</feature>
<dbReference type="AlphaFoldDB" id="A0A0B0I9W2"/>
<evidence type="ECO:0008006" key="5">
    <source>
        <dbReference type="Google" id="ProtNLM"/>
    </source>
</evidence>
<sequence>MSLNDYVKFLTQQAVIRMDQPKEERRTKKLERRADRPPFSNHAFGMIPLGISLFLRKNSKKKNRRK</sequence>
<feature type="compositionally biased region" description="Basic and acidic residues" evidence="1">
    <location>
        <begin position="20"/>
        <end position="36"/>
    </location>
</feature>
<dbReference type="Proteomes" id="UP000030832">
    <property type="component" value="Unassembled WGS sequence"/>
</dbReference>
<feature type="region of interest" description="Disordered" evidence="1">
    <location>
        <begin position="20"/>
        <end position="41"/>
    </location>
</feature>
<protein>
    <recommendedName>
        <fullName evidence="5">YqzE family protein</fullName>
    </recommendedName>
</protein>
<reference evidence="3 4" key="1">
    <citation type="submission" date="2014-09" db="EMBL/GenBank/DDBJ databases">
        <title>Genome sequencing and annotation of Bacillus Okhensis strain Kh10-101T.</title>
        <authorList>
            <person name="Prakash J.S."/>
        </authorList>
    </citation>
    <scope>NUCLEOTIDE SEQUENCE [LARGE SCALE GENOMIC DNA]</scope>
    <source>
        <strain evidence="4">Kh10-101T</strain>
    </source>
</reference>
<evidence type="ECO:0000313" key="3">
    <source>
        <dbReference type="EMBL" id="KHF38080.1"/>
    </source>
</evidence>
<proteinExistence type="predicted"/>
<evidence type="ECO:0000313" key="4">
    <source>
        <dbReference type="Proteomes" id="UP000030832"/>
    </source>
</evidence>
<comment type="caution">
    <text evidence="3">The sequence shown here is derived from an EMBL/GenBank/DDBJ whole genome shotgun (WGS) entry which is preliminary data.</text>
</comment>
<keyword evidence="4" id="KW-1185">Reference proteome</keyword>
<gene>
    <name evidence="3" type="ORF">LQ50_23435</name>
</gene>
<dbReference type="Pfam" id="PF14038">
    <property type="entry name" value="YqzE"/>
    <property type="match status" value="1"/>
</dbReference>